<dbReference type="InterPro" id="IPR006428">
    <property type="entry name" value="Portal_SPP1-type"/>
</dbReference>
<gene>
    <name evidence="2" type="ORF">RSSSTS7063_03105</name>
</gene>
<evidence type="ECO:0000313" key="3">
    <source>
        <dbReference type="Proteomes" id="UP000408482"/>
    </source>
</evidence>
<organism evidence="2 3">
    <name type="scientific">Blautia luti</name>
    <dbReference type="NCBI Taxonomy" id="89014"/>
    <lineage>
        <taxon>Bacteria</taxon>
        <taxon>Bacillati</taxon>
        <taxon>Bacillota</taxon>
        <taxon>Clostridia</taxon>
        <taxon>Lachnospirales</taxon>
        <taxon>Lachnospiraceae</taxon>
        <taxon>Blautia</taxon>
    </lineage>
</organism>
<evidence type="ECO:0000256" key="1">
    <source>
        <dbReference type="SAM" id="MobiDB-lite"/>
    </source>
</evidence>
<evidence type="ECO:0000313" key="2">
    <source>
        <dbReference type="EMBL" id="VUX37277.1"/>
    </source>
</evidence>
<keyword evidence="3" id="KW-1185">Reference proteome</keyword>
<feature type="region of interest" description="Disordered" evidence="1">
    <location>
        <begin position="461"/>
        <end position="487"/>
    </location>
</feature>
<dbReference type="Pfam" id="PF05133">
    <property type="entry name" value="SPP1_portal"/>
    <property type="match status" value="1"/>
</dbReference>
<reference evidence="2 3" key="1">
    <citation type="submission" date="2019-07" db="EMBL/GenBank/DDBJ databases">
        <authorList>
            <person name="Hibberd C M."/>
            <person name="Gehrig L. J."/>
            <person name="Chang H.-W."/>
            <person name="Venkatesh S."/>
        </authorList>
    </citation>
    <scope>NUCLEOTIDE SEQUENCE [LARGE SCALE GENOMIC DNA]</scope>
    <source>
        <strain evidence="2">Blautia_luti_SSTS_Bg7063</strain>
    </source>
</reference>
<dbReference type="Proteomes" id="UP000408482">
    <property type="component" value="Unassembled WGS sequence"/>
</dbReference>
<sequence>MQHHNRQKSSTFPRDKEVRKIYAFTIPREDFDELNPNKQVIRQLISKHISMVGRLQKNMRYYGGDHEILKEKRKNKLVCNHAKDISDTASSYFIGNPVTYKSEAVITPLTDALQTAEADETDGDNGLELSIYGIAYEYIYVKENENYLVTKNISAENTFVVKDDSIEENELFAVYYYIRKDDSGMRPDHYRATVVTPNYKYELDIENSNTYQPTTEQALPHYLSEIPIIEYLNNKLAIGDFELQIPLIDAYNALMSDRITDKEQFIDAILAIYGTLLTDEDESDAEGEDESIRKAKARLKEYKILEMPDTAKAEYLTRTFDENGVEILKKAIEQDIHKFSHIPCMTDENFSGNVSGVAMEFKLLGMENITKIKTRYYRKGLRKRMRIFCKFLAMKGVNIDMMGITMIFTRALPKNLLEISQMVSNLKGVVSRRTLLAQIPFVENVDEELAAVKEEAEEELKRQQEVFGLQDNTPPEQDPDDKEKVDE</sequence>
<dbReference type="InterPro" id="IPR021145">
    <property type="entry name" value="Portal_protein_SPP1_Gp6-like"/>
</dbReference>
<dbReference type="NCBIfam" id="TIGR01538">
    <property type="entry name" value="portal_SPP1"/>
    <property type="match status" value="1"/>
</dbReference>
<name>A0A564VYQ1_9FIRM</name>
<dbReference type="AlphaFoldDB" id="A0A564VYQ1"/>
<protein>
    <submittedName>
        <fullName evidence="2">Phage portal protein, SPP1 Gp6-like</fullName>
    </submittedName>
</protein>
<proteinExistence type="predicted"/>
<dbReference type="EMBL" id="CABHNW010000073">
    <property type="protein sequence ID" value="VUX37277.1"/>
    <property type="molecule type" value="Genomic_DNA"/>
</dbReference>
<accession>A0A564VYQ1</accession>